<dbReference type="SUPFAM" id="SSF54928">
    <property type="entry name" value="RNA-binding domain, RBD"/>
    <property type="match status" value="1"/>
</dbReference>
<evidence type="ECO:0000313" key="4">
    <source>
        <dbReference type="EMBL" id="OJJ61331.1"/>
    </source>
</evidence>
<dbReference type="GeneID" id="63767215"/>
<dbReference type="CDD" id="cd00590">
    <property type="entry name" value="RRM_SF"/>
    <property type="match status" value="1"/>
</dbReference>
<dbReference type="InterPro" id="IPR012677">
    <property type="entry name" value="Nucleotide-bd_a/b_plait_sf"/>
</dbReference>
<dbReference type="Gene3D" id="3.30.70.330">
    <property type="match status" value="1"/>
</dbReference>
<dbReference type="OrthoDB" id="4423746at2759"/>
<proteinExistence type="predicted"/>
<dbReference type="EMBL" id="KV878584">
    <property type="protein sequence ID" value="OJJ61331.1"/>
    <property type="molecule type" value="Genomic_DNA"/>
</dbReference>
<dbReference type="InterPro" id="IPR035979">
    <property type="entry name" value="RBD_domain_sf"/>
</dbReference>
<sequence>MCPDEDPIPPEYRPRYPGLSQAMPPPQTMRPIPRKSTASYHSHPPRPYYNTNYSKAPVATPLRTQRPNTLEGDVLPDISTQYDCHLTRVVIRNLPPNVDEETIRNVFKDIGSITVDIVPQLRGLSTAFFRFLTSDHAQQALTKNQQVFLKGRILKVKPYRESPTRWGSSATT</sequence>
<dbReference type="SMART" id="SM00360">
    <property type="entry name" value="RRM"/>
    <property type="match status" value="1"/>
</dbReference>
<dbReference type="Pfam" id="PF00076">
    <property type="entry name" value="RRM_1"/>
    <property type="match status" value="1"/>
</dbReference>
<organism evidence="4 5">
    <name type="scientific">Aspergillus sydowii CBS 593.65</name>
    <dbReference type="NCBI Taxonomy" id="1036612"/>
    <lineage>
        <taxon>Eukaryota</taxon>
        <taxon>Fungi</taxon>
        <taxon>Dikarya</taxon>
        <taxon>Ascomycota</taxon>
        <taxon>Pezizomycotina</taxon>
        <taxon>Eurotiomycetes</taxon>
        <taxon>Eurotiomycetidae</taxon>
        <taxon>Eurotiales</taxon>
        <taxon>Aspergillaceae</taxon>
        <taxon>Aspergillus</taxon>
        <taxon>Aspergillus subgen. Nidulantes</taxon>
    </lineage>
</organism>
<dbReference type="GO" id="GO:0003723">
    <property type="term" value="F:RNA binding"/>
    <property type="evidence" value="ECO:0007669"/>
    <property type="project" value="UniProtKB-UniRule"/>
</dbReference>
<feature type="region of interest" description="Disordered" evidence="2">
    <location>
        <begin position="1"/>
        <end position="54"/>
    </location>
</feature>
<accession>A0A1L9TPH8</accession>
<dbReference type="InterPro" id="IPR000504">
    <property type="entry name" value="RRM_dom"/>
</dbReference>
<dbReference type="VEuPathDB" id="FungiDB:ASPSYDRAFT_822038"/>
<evidence type="ECO:0000256" key="2">
    <source>
        <dbReference type="SAM" id="MobiDB-lite"/>
    </source>
</evidence>
<feature type="domain" description="RRM" evidence="3">
    <location>
        <begin position="87"/>
        <end position="161"/>
    </location>
</feature>
<dbReference type="RefSeq" id="XP_040705137.1">
    <property type="nucleotide sequence ID" value="XM_040851142.1"/>
</dbReference>
<dbReference type="Proteomes" id="UP000184356">
    <property type="component" value="Unassembled WGS sequence"/>
</dbReference>
<keyword evidence="5" id="KW-1185">Reference proteome</keyword>
<evidence type="ECO:0000256" key="1">
    <source>
        <dbReference type="PROSITE-ProRule" id="PRU00176"/>
    </source>
</evidence>
<reference evidence="5" key="1">
    <citation type="journal article" date="2017" name="Genome Biol.">
        <title>Comparative genomics reveals high biological diversity and specific adaptations in the industrially and medically important fungal genus Aspergillus.</title>
        <authorList>
            <person name="de Vries R.P."/>
            <person name="Riley R."/>
            <person name="Wiebenga A."/>
            <person name="Aguilar-Osorio G."/>
            <person name="Amillis S."/>
            <person name="Uchima C.A."/>
            <person name="Anderluh G."/>
            <person name="Asadollahi M."/>
            <person name="Askin M."/>
            <person name="Barry K."/>
            <person name="Battaglia E."/>
            <person name="Bayram O."/>
            <person name="Benocci T."/>
            <person name="Braus-Stromeyer S.A."/>
            <person name="Caldana C."/>
            <person name="Canovas D."/>
            <person name="Cerqueira G.C."/>
            <person name="Chen F."/>
            <person name="Chen W."/>
            <person name="Choi C."/>
            <person name="Clum A."/>
            <person name="Dos Santos R.A."/>
            <person name="Damasio A.R."/>
            <person name="Diallinas G."/>
            <person name="Emri T."/>
            <person name="Fekete E."/>
            <person name="Flipphi M."/>
            <person name="Freyberg S."/>
            <person name="Gallo A."/>
            <person name="Gournas C."/>
            <person name="Habgood R."/>
            <person name="Hainaut M."/>
            <person name="Harispe M.L."/>
            <person name="Henrissat B."/>
            <person name="Hilden K.S."/>
            <person name="Hope R."/>
            <person name="Hossain A."/>
            <person name="Karabika E."/>
            <person name="Karaffa L."/>
            <person name="Karanyi Z."/>
            <person name="Krasevec N."/>
            <person name="Kuo A."/>
            <person name="Kusch H."/>
            <person name="LaButti K."/>
            <person name="Lagendijk E.L."/>
            <person name="Lapidus A."/>
            <person name="Levasseur A."/>
            <person name="Lindquist E."/>
            <person name="Lipzen A."/>
            <person name="Logrieco A.F."/>
            <person name="MacCabe A."/>
            <person name="Maekelae M.R."/>
            <person name="Malavazi I."/>
            <person name="Melin P."/>
            <person name="Meyer V."/>
            <person name="Mielnichuk N."/>
            <person name="Miskei M."/>
            <person name="Molnar A.P."/>
            <person name="Mule G."/>
            <person name="Ngan C.Y."/>
            <person name="Orejas M."/>
            <person name="Orosz E."/>
            <person name="Ouedraogo J.P."/>
            <person name="Overkamp K.M."/>
            <person name="Park H.-S."/>
            <person name="Perrone G."/>
            <person name="Piumi F."/>
            <person name="Punt P.J."/>
            <person name="Ram A.F."/>
            <person name="Ramon A."/>
            <person name="Rauscher S."/>
            <person name="Record E."/>
            <person name="Riano-Pachon D.M."/>
            <person name="Robert V."/>
            <person name="Roehrig J."/>
            <person name="Ruller R."/>
            <person name="Salamov A."/>
            <person name="Salih N.S."/>
            <person name="Samson R.A."/>
            <person name="Sandor E."/>
            <person name="Sanguinetti M."/>
            <person name="Schuetze T."/>
            <person name="Sepcic K."/>
            <person name="Shelest E."/>
            <person name="Sherlock G."/>
            <person name="Sophianopoulou V."/>
            <person name="Squina F.M."/>
            <person name="Sun H."/>
            <person name="Susca A."/>
            <person name="Todd R.B."/>
            <person name="Tsang A."/>
            <person name="Unkles S.E."/>
            <person name="van de Wiele N."/>
            <person name="van Rossen-Uffink D."/>
            <person name="Oliveira J.V."/>
            <person name="Vesth T.C."/>
            <person name="Visser J."/>
            <person name="Yu J.-H."/>
            <person name="Zhou M."/>
            <person name="Andersen M.R."/>
            <person name="Archer D.B."/>
            <person name="Baker S.E."/>
            <person name="Benoit I."/>
            <person name="Brakhage A.A."/>
            <person name="Braus G.H."/>
            <person name="Fischer R."/>
            <person name="Frisvad J.C."/>
            <person name="Goldman G.H."/>
            <person name="Houbraken J."/>
            <person name="Oakley B."/>
            <person name="Pocsi I."/>
            <person name="Scazzocchio C."/>
            <person name="Seiboth B."/>
            <person name="vanKuyk P.A."/>
            <person name="Wortman J."/>
            <person name="Dyer P.S."/>
            <person name="Grigoriev I.V."/>
        </authorList>
    </citation>
    <scope>NUCLEOTIDE SEQUENCE [LARGE SCALE GENOMIC DNA]</scope>
    <source>
        <strain evidence="5">CBS 593.65</strain>
    </source>
</reference>
<name>A0A1L9TPH8_9EURO</name>
<dbReference type="AlphaFoldDB" id="A0A1L9TPH8"/>
<gene>
    <name evidence="4" type="ORF">ASPSYDRAFT_822038</name>
</gene>
<dbReference type="PROSITE" id="PS50102">
    <property type="entry name" value="RRM"/>
    <property type="match status" value="1"/>
</dbReference>
<protein>
    <recommendedName>
        <fullName evidence="3">RRM domain-containing protein</fullName>
    </recommendedName>
</protein>
<keyword evidence="1" id="KW-0694">RNA-binding</keyword>
<evidence type="ECO:0000259" key="3">
    <source>
        <dbReference type="PROSITE" id="PS50102"/>
    </source>
</evidence>
<evidence type="ECO:0000313" key="5">
    <source>
        <dbReference type="Proteomes" id="UP000184356"/>
    </source>
</evidence>